<dbReference type="Proteomes" id="UP001153069">
    <property type="component" value="Unassembled WGS sequence"/>
</dbReference>
<dbReference type="InterPro" id="IPR055170">
    <property type="entry name" value="GFO_IDH_MocA-like_dom"/>
</dbReference>
<dbReference type="Gene3D" id="3.30.360.10">
    <property type="entry name" value="Dihydrodipicolinate Reductase, domain 2"/>
    <property type="match status" value="1"/>
</dbReference>
<comment type="caution">
    <text evidence="8">The sequence shown here is derived from an EMBL/GenBank/DDBJ whole genome shotgun (WGS) entry which is preliminary data.</text>
</comment>
<keyword evidence="9" id="KW-1185">Reference proteome</keyword>
<organism evidence="8 9">
    <name type="scientific">Seminavis robusta</name>
    <dbReference type="NCBI Taxonomy" id="568900"/>
    <lineage>
        <taxon>Eukaryota</taxon>
        <taxon>Sar</taxon>
        <taxon>Stramenopiles</taxon>
        <taxon>Ochrophyta</taxon>
        <taxon>Bacillariophyta</taxon>
        <taxon>Bacillariophyceae</taxon>
        <taxon>Bacillariophycidae</taxon>
        <taxon>Naviculales</taxon>
        <taxon>Naviculaceae</taxon>
        <taxon>Seminavis</taxon>
    </lineage>
</organism>
<feature type="domain" description="GFO/IDH/MocA-like oxidoreductase" evidence="7">
    <location>
        <begin position="164"/>
        <end position="249"/>
    </location>
</feature>
<evidence type="ECO:0000259" key="7">
    <source>
        <dbReference type="Pfam" id="PF22725"/>
    </source>
</evidence>
<evidence type="ECO:0000256" key="3">
    <source>
        <dbReference type="ARBA" id="ARBA00038984"/>
    </source>
</evidence>
<gene>
    <name evidence="8" type="ORF">SEMRO_1318_G262220.1</name>
</gene>
<evidence type="ECO:0000313" key="8">
    <source>
        <dbReference type="EMBL" id="CAB9522566.1"/>
    </source>
</evidence>
<feature type="domain" description="Gfo/Idh/MocA-like oxidoreductase N-terminal" evidence="6">
    <location>
        <begin position="23"/>
        <end position="140"/>
    </location>
</feature>
<evidence type="ECO:0000259" key="6">
    <source>
        <dbReference type="Pfam" id="PF01408"/>
    </source>
</evidence>
<evidence type="ECO:0000256" key="4">
    <source>
        <dbReference type="ARBA" id="ARBA00042988"/>
    </source>
</evidence>
<proteinExistence type="inferred from homology"/>
<name>A0A9N8HQR4_9STRA</name>
<evidence type="ECO:0000313" key="9">
    <source>
        <dbReference type="Proteomes" id="UP001153069"/>
    </source>
</evidence>
<dbReference type="Pfam" id="PF22725">
    <property type="entry name" value="GFO_IDH_MocA_C3"/>
    <property type="match status" value="1"/>
</dbReference>
<evidence type="ECO:0000256" key="5">
    <source>
        <dbReference type="ARBA" id="ARBA00049233"/>
    </source>
</evidence>
<reference evidence="8" key="1">
    <citation type="submission" date="2020-06" db="EMBL/GenBank/DDBJ databases">
        <authorList>
            <consortium name="Plant Systems Biology data submission"/>
        </authorList>
    </citation>
    <scope>NUCLEOTIDE SEQUENCE</scope>
    <source>
        <strain evidence="8">D6</strain>
    </source>
</reference>
<dbReference type="Pfam" id="PF01408">
    <property type="entry name" value="GFO_IDH_MocA"/>
    <property type="match status" value="1"/>
</dbReference>
<sequence>MASTPPPPFDDPSLSDPLECPPLRWGLIGCGRVCQDFTQALKHLPSAQVVACSARDAARAAEFAQKHKIKKSYGSYDELLADEEVQCVYVGNLHVFRREIGEKCLQANKHVLLEKPFACNPEDTQYLLDLAKEKNLFIMEGMWTRFFPAVEQARRLVFGDGKGEAGVLGEVVSVITEFNFNASDSDDYPTSFFYNRKLGGGATYLVAPYPFAAATLFFGGAQPDTIKAVGQVDEKTGVDLQGALIMTFPPTSTMPPALDPENKNENTAKLPGAGTAMCSYGFLGESEEQTTVIGTKGRLVIETPAHCPTKVRLTLKAAGRGQHAGETLFDYPLPEETEEIKSTGGFVYPNSAGFMYEAAAVARCIAAGKKEVPQFTHAETYSNAKLIDESRKQLGVKPIDQD</sequence>
<dbReference type="SUPFAM" id="SSF55347">
    <property type="entry name" value="Glyceraldehyde-3-phosphate dehydrogenase-like, C-terminal domain"/>
    <property type="match status" value="1"/>
</dbReference>
<dbReference type="GO" id="GO:0000166">
    <property type="term" value="F:nucleotide binding"/>
    <property type="evidence" value="ECO:0007669"/>
    <property type="project" value="InterPro"/>
</dbReference>
<comment type="catalytic activity">
    <reaction evidence="5">
        <text>D-xylose + NADP(+) = D-xylono-1,5-lactone + NADPH + H(+)</text>
        <dbReference type="Rhea" id="RHEA:22000"/>
        <dbReference type="ChEBI" id="CHEBI:15378"/>
        <dbReference type="ChEBI" id="CHEBI:15867"/>
        <dbReference type="ChEBI" id="CHEBI:53455"/>
        <dbReference type="ChEBI" id="CHEBI:57783"/>
        <dbReference type="ChEBI" id="CHEBI:58349"/>
        <dbReference type="EC" id="1.1.1.179"/>
    </reaction>
</comment>
<dbReference type="PANTHER" id="PTHR22604">
    <property type="entry name" value="OXIDOREDUCTASES"/>
    <property type="match status" value="1"/>
</dbReference>
<dbReference type="EMBL" id="CAICTM010001316">
    <property type="protein sequence ID" value="CAB9522566.1"/>
    <property type="molecule type" value="Genomic_DNA"/>
</dbReference>
<dbReference type="InterPro" id="IPR000683">
    <property type="entry name" value="Gfo/Idh/MocA-like_OxRdtase_N"/>
</dbReference>
<dbReference type="InterPro" id="IPR050984">
    <property type="entry name" value="Gfo/Idh/MocA_domain"/>
</dbReference>
<protein>
    <recommendedName>
        <fullName evidence="3">D-xylose 1-dehydrogenase (NADP(+), D-xylono-1,5-lactone-forming)</fullName>
        <ecNumber evidence="3">1.1.1.179</ecNumber>
    </recommendedName>
    <alternativeName>
        <fullName evidence="4">D-xylose-NADP dehydrogenase</fullName>
    </alternativeName>
</protein>
<comment type="similarity">
    <text evidence="1">Belongs to the Gfo/Idh/MocA family.</text>
</comment>
<evidence type="ECO:0000256" key="2">
    <source>
        <dbReference type="ARBA" id="ARBA00023002"/>
    </source>
</evidence>
<dbReference type="EC" id="1.1.1.179" evidence="3"/>
<accession>A0A9N8HQR4</accession>
<dbReference type="PANTHER" id="PTHR22604:SF105">
    <property type="entry name" value="TRANS-1,2-DIHYDROBENZENE-1,2-DIOL DEHYDROGENASE"/>
    <property type="match status" value="1"/>
</dbReference>
<dbReference type="GO" id="GO:0047837">
    <property type="term" value="F:D-xylose 1-dehydrogenase (NADP+) activity"/>
    <property type="evidence" value="ECO:0007669"/>
    <property type="project" value="UniProtKB-EC"/>
</dbReference>
<keyword evidence="2" id="KW-0560">Oxidoreductase</keyword>
<dbReference type="Gene3D" id="3.40.50.720">
    <property type="entry name" value="NAD(P)-binding Rossmann-like Domain"/>
    <property type="match status" value="1"/>
</dbReference>
<dbReference type="AlphaFoldDB" id="A0A9N8HQR4"/>
<dbReference type="OrthoDB" id="2129491at2759"/>
<evidence type="ECO:0000256" key="1">
    <source>
        <dbReference type="ARBA" id="ARBA00010928"/>
    </source>
</evidence>
<dbReference type="SUPFAM" id="SSF51735">
    <property type="entry name" value="NAD(P)-binding Rossmann-fold domains"/>
    <property type="match status" value="1"/>
</dbReference>
<dbReference type="InterPro" id="IPR036291">
    <property type="entry name" value="NAD(P)-bd_dom_sf"/>
</dbReference>